<dbReference type="InterPro" id="IPR009377">
    <property type="entry name" value="EutA"/>
</dbReference>
<keyword evidence="2" id="KW-1185">Reference proteome</keyword>
<dbReference type="Pfam" id="PF06277">
    <property type="entry name" value="EutA"/>
    <property type="match status" value="1"/>
</dbReference>
<gene>
    <name evidence="1" type="ORF">SAMN04487969_102282</name>
</gene>
<dbReference type="AlphaFoldDB" id="A0A1I2A715"/>
<name>A0A1I2A715_9BACL</name>
<protein>
    <submittedName>
        <fullName evidence="1">Ethanolamine utilisation protein EutA</fullName>
    </submittedName>
</protein>
<dbReference type="EMBL" id="FONN01000002">
    <property type="protein sequence ID" value="SFE38703.1"/>
    <property type="molecule type" value="Genomic_DNA"/>
</dbReference>
<sequence length="268" mass="28107">MAEHLYSCVVSGGQAGGYGLETDALLVAPLAGELPLPDEILISGGVGALMDVSASLTMEEIAKYGDIGPELGAQLAQLATRHEVPVRQAEEAARATVIGAGTHMTEVSGATLYYDLEALPLRNIPVGICRLPPADDKLEQAVRASMKLAAGLYGSGMTDPPFALALQGGGVCSYIRLQKLAEVLCAEYAAAAPGASVLLVICQNDMAKALGHALVKRLRGKLRLVCVDQLNAADGDYVDVGLPIKEDMVPVIMKTLVFHRRESGEEQA</sequence>
<dbReference type="Proteomes" id="UP000183410">
    <property type="component" value="Unassembled WGS sequence"/>
</dbReference>
<evidence type="ECO:0000313" key="2">
    <source>
        <dbReference type="Proteomes" id="UP000183410"/>
    </source>
</evidence>
<organism evidence="1 2">
    <name type="scientific">Paenibacillus algorifonticola</name>
    <dbReference type="NCBI Taxonomy" id="684063"/>
    <lineage>
        <taxon>Bacteria</taxon>
        <taxon>Bacillati</taxon>
        <taxon>Bacillota</taxon>
        <taxon>Bacilli</taxon>
        <taxon>Bacillales</taxon>
        <taxon>Paenibacillaceae</taxon>
        <taxon>Paenibacillus</taxon>
    </lineage>
</organism>
<accession>A0A1I2A715</accession>
<evidence type="ECO:0000313" key="1">
    <source>
        <dbReference type="EMBL" id="SFE38703.1"/>
    </source>
</evidence>
<reference evidence="2" key="1">
    <citation type="submission" date="2016-10" db="EMBL/GenBank/DDBJ databases">
        <authorList>
            <person name="Varghese N."/>
            <person name="Submissions S."/>
        </authorList>
    </citation>
    <scope>NUCLEOTIDE SEQUENCE [LARGE SCALE GENOMIC DNA]</scope>
    <source>
        <strain evidence="2">CGMCC 1.10223</strain>
    </source>
</reference>
<proteinExistence type="predicted"/>
<dbReference type="RefSeq" id="WP_269431279.1">
    <property type="nucleotide sequence ID" value="NZ_FONN01000002.1"/>
</dbReference>